<organism evidence="1 2">
    <name type="scientific">Dreissena polymorpha</name>
    <name type="common">Zebra mussel</name>
    <name type="synonym">Mytilus polymorpha</name>
    <dbReference type="NCBI Taxonomy" id="45954"/>
    <lineage>
        <taxon>Eukaryota</taxon>
        <taxon>Metazoa</taxon>
        <taxon>Spiralia</taxon>
        <taxon>Lophotrochozoa</taxon>
        <taxon>Mollusca</taxon>
        <taxon>Bivalvia</taxon>
        <taxon>Autobranchia</taxon>
        <taxon>Heteroconchia</taxon>
        <taxon>Euheterodonta</taxon>
        <taxon>Imparidentia</taxon>
        <taxon>Neoheterodontei</taxon>
        <taxon>Myida</taxon>
        <taxon>Dreissenoidea</taxon>
        <taxon>Dreissenidae</taxon>
        <taxon>Dreissena</taxon>
    </lineage>
</organism>
<accession>A0A9D4JWE0</accession>
<reference evidence="1" key="1">
    <citation type="journal article" date="2019" name="bioRxiv">
        <title>The Genome of the Zebra Mussel, Dreissena polymorpha: A Resource for Invasive Species Research.</title>
        <authorList>
            <person name="McCartney M.A."/>
            <person name="Auch B."/>
            <person name="Kono T."/>
            <person name="Mallez S."/>
            <person name="Zhang Y."/>
            <person name="Obille A."/>
            <person name="Becker A."/>
            <person name="Abrahante J.E."/>
            <person name="Garbe J."/>
            <person name="Badalamenti J.P."/>
            <person name="Herman A."/>
            <person name="Mangelson H."/>
            <person name="Liachko I."/>
            <person name="Sullivan S."/>
            <person name="Sone E.D."/>
            <person name="Koren S."/>
            <person name="Silverstein K.A.T."/>
            <person name="Beckman K.B."/>
            <person name="Gohl D.M."/>
        </authorList>
    </citation>
    <scope>NUCLEOTIDE SEQUENCE</scope>
    <source>
        <strain evidence="1">Duluth1</strain>
        <tissue evidence="1">Whole animal</tissue>
    </source>
</reference>
<gene>
    <name evidence="1" type="ORF">DPMN_124650</name>
</gene>
<name>A0A9D4JWE0_DREPO</name>
<reference evidence="1" key="2">
    <citation type="submission" date="2020-11" db="EMBL/GenBank/DDBJ databases">
        <authorList>
            <person name="McCartney M.A."/>
            <person name="Auch B."/>
            <person name="Kono T."/>
            <person name="Mallez S."/>
            <person name="Becker A."/>
            <person name="Gohl D.M."/>
            <person name="Silverstein K.A.T."/>
            <person name="Koren S."/>
            <person name="Bechman K.B."/>
            <person name="Herman A."/>
            <person name="Abrahante J.E."/>
            <person name="Garbe J."/>
        </authorList>
    </citation>
    <scope>NUCLEOTIDE SEQUENCE</scope>
    <source>
        <strain evidence="1">Duluth1</strain>
        <tissue evidence="1">Whole animal</tissue>
    </source>
</reference>
<comment type="caution">
    <text evidence="1">The sequence shown here is derived from an EMBL/GenBank/DDBJ whole genome shotgun (WGS) entry which is preliminary data.</text>
</comment>
<sequence length="85" mass="9924">MVLVALQTVFEFPAEAQLVWETFLNRRRLFGIVLQVHRRSWYRRRVSGSLLARVLGADKASSDELSWCEGWTAVVRQYVEQRAVD</sequence>
<dbReference type="AlphaFoldDB" id="A0A9D4JWE0"/>
<dbReference type="EMBL" id="JAIWYP010000005">
    <property type="protein sequence ID" value="KAH3822858.1"/>
    <property type="molecule type" value="Genomic_DNA"/>
</dbReference>
<keyword evidence="2" id="KW-1185">Reference proteome</keyword>
<evidence type="ECO:0000313" key="2">
    <source>
        <dbReference type="Proteomes" id="UP000828390"/>
    </source>
</evidence>
<proteinExistence type="predicted"/>
<dbReference type="Proteomes" id="UP000828390">
    <property type="component" value="Unassembled WGS sequence"/>
</dbReference>
<evidence type="ECO:0000313" key="1">
    <source>
        <dbReference type="EMBL" id="KAH3822858.1"/>
    </source>
</evidence>
<protein>
    <submittedName>
        <fullName evidence="1">Uncharacterized protein</fullName>
    </submittedName>
</protein>